<proteinExistence type="predicted"/>
<protein>
    <submittedName>
        <fullName evidence="2">Uncharacterized protein</fullName>
    </submittedName>
</protein>
<dbReference type="EMBL" id="RYZI01000095">
    <property type="protein sequence ID" value="RWA10954.1"/>
    <property type="molecule type" value="Genomic_DNA"/>
</dbReference>
<evidence type="ECO:0000313" key="3">
    <source>
        <dbReference type="Proteomes" id="UP000286045"/>
    </source>
</evidence>
<dbReference type="Proteomes" id="UP000286045">
    <property type="component" value="Unassembled WGS sequence"/>
</dbReference>
<sequence length="102" mass="11470">MPPSSVVDPLPIHYRFTPSAPRRVQALAELQEDSESKHGMLPSRLRFTIWAYQSPGKPIKEDMFDDRPNSNAPAGAGPDIGIEEDIRTLRRKLECLGEVRNT</sequence>
<name>A0A439D979_9PEZI</name>
<organism evidence="2 3">
    <name type="scientific">Xylaria grammica</name>
    <dbReference type="NCBI Taxonomy" id="363999"/>
    <lineage>
        <taxon>Eukaryota</taxon>
        <taxon>Fungi</taxon>
        <taxon>Dikarya</taxon>
        <taxon>Ascomycota</taxon>
        <taxon>Pezizomycotina</taxon>
        <taxon>Sordariomycetes</taxon>
        <taxon>Xylariomycetidae</taxon>
        <taxon>Xylariales</taxon>
        <taxon>Xylariaceae</taxon>
        <taxon>Xylaria</taxon>
    </lineage>
</organism>
<gene>
    <name evidence="2" type="ORF">EKO27_g4149</name>
</gene>
<comment type="caution">
    <text evidence="2">The sequence shown here is derived from an EMBL/GenBank/DDBJ whole genome shotgun (WGS) entry which is preliminary data.</text>
</comment>
<keyword evidence="3" id="KW-1185">Reference proteome</keyword>
<accession>A0A439D979</accession>
<evidence type="ECO:0000256" key="1">
    <source>
        <dbReference type="SAM" id="MobiDB-lite"/>
    </source>
</evidence>
<dbReference type="AlphaFoldDB" id="A0A439D979"/>
<feature type="compositionally biased region" description="Basic and acidic residues" evidence="1">
    <location>
        <begin position="59"/>
        <end position="68"/>
    </location>
</feature>
<evidence type="ECO:0000313" key="2">
    <source>
        <dbReference type="EMBL" id="RWA10954.1"/>
    </source>
</evidence>
<reference evidence="2 3" key="1">
    <citation type="submission" date="2018-12" db="EMBL/GenBank/DDBJ databases">
        <title>Draft genome sequence of Xylaria grammica IHI A82.</title>
        <authorList>
            <person name="Buettner E."/>
            <person name="Kellner H."/>
        </authorList>
    </citation>
    <scope>NUCLEOTIDE SEQUENCE [LARGE SCALE GENOMIC DNA]</scope>
    <source>
        <strain evidence="2 3">IHI A82</strain>
    </source>
</reference>
<feature type="region of interest" description="Disordered" evidence="1">
    <location>
        <begin position="59"/>
        <end position="83"/>
    </location>
</feature>